<name>A0A151ALI0_9CLOT</name>
<keyword evidence="4" id="KW-1185">Reference proteome</keyword>
<protein>
    <submittedName>
        <fullName evidence="3">DctM-like transporter</fullName>
    </submittedName>
</protein>
<dbReference type="AlphaFoldDB" id="A0A151ALI0"/>
<feature type="transmembrane region" description="Helical" evidence="1">
    <location>
        <begin position="30"/>
        <end position="59"/>
    </location>
</feature>
<evidence type="ECO:0000313" key="3">
    <source>
        <dbReference type="EMBL" id="KYH28390.1"/>
    </source>
</evidence>
<proteinExistence type="predicted"/>
<feature type="transmembrane region" description="Helical" evidence="1">
    <location>
        <begin position="399"/>
        <end position="425"/>
    </location>
</feature>
<dbReference type="Pfam" id="PF06808">
    <property type="entry name" value="DctM"/>
    <property type="match status" value="1"/>
</dbReference>
<feature type="transmembrane region" description="Helical" evidence="1">
    <location>
        <begin position="263"/>
        <end position="280"/>
    </location>
</feature>
<dbReference type="InterPro" id="IPR010656">
    <property type="entry name" value="DctM"/>
</dbReference>
<keyword evidence="1" id="KW-0812">Transmembrane</keyword>
<feature type="domain" description="TRAP C4-dicarboxylate transport system permease DctM subunit" evidence="2">
    <location>
        <begin position="9"/>
        <end position="205"/>
    </location>
</feature>
<organism evidence="3 4">
    <name type="scientific">Clostridium colicanis DSM 13634</name>
    <dbReference type="NCBI Taxonomy" id="1121305"/>
    <lineage>
        <taxon>Bacteria</taxon>
        <taxon>Bacillati</taxon>
        <taxon>Bacillota</taxon>
        <taxon>Clostridia</taxon>
        <taxon>Eubacteriales</taxon>
        <taxon>Clostridiaceae</taxon>
        <taxon>Clostridium</taxon>
    </lineage>
</organism>
<feature type="transmembrane region" description="Helical" evidence="1">
    <location>
        <begin position="356"/>
        <end position="379"/>
    </location>
</feature>
<feature type="transmembrane region" description="Helical" evidence="1">
    <location>
        <begin position="237"/>
        <end position="256"/>
    </location>
</feature>
<feature type="transmembrane region" description="Helical" evidence="1">
    <location>
        <begin position="6"/>
        <end position="23"/>
    </location>
</feature>
<dbReference type="PATRIC" id="fig|1121305.3.peg.1885"/>
<dbReference type="Proteomes" id="UP000075374">
    <property type="component" value="Unassembled WGS sequence"/>
</dbReference>
<evidence type="ECO:0000313" key="4">
    <source>
        <dbReference type="Proteomes" id="UP000075374"/>
    </source>
</evidence>
<gene>
    <name evidence="3" type="ORF">CLCOL_18820</name>
</gene>
<feature type="transmembrane region" description="Helical" evidence="1">
    <location>
        <begin position="190"/>
        <end position="208"/>
    </location>
</feature>
<dbReference type="STRING" id="1121305.CLCOL_18820"/>
<comment type="caution">
    <text evidence="3">The sequence shown here is derived from an EMBL/GenBank/DDBJ whole genome shotgun (WGS) entry which is preliminary data.</text>
</comment>
<dbReference type="EMBL" id="LTBB01000010">
    <property type="protein sequence ID" value="KYH28390.1"/>
    <property type="molecule type" value="Genomic_DNA"/>
</dbReference>
<feature type="transmembrane region" description="Helical" evidence="1">
    <location>
        <begin position="300"/>
        <end position="319"/>
    </location>
</feature>
<feature type="transmembrane region" description="Helical" evidence="1">
    <location>
        <begin position="103"/>
        <end position="133"/>
    </location>
</feature>
<feature type="transmembrane region" description="Helical" evidence="1">
    <location>
        <begin position="145"/>
        <end position="166"/>
    </location>
</feature>
<reference evidence="3 4" key="1">
    <citation type="submission" date="2016-02" db="EMBL/GenBank/DDBJ databases">
        <title>Genome sequence of Clostridium colicanis DSM 13634.</title>
        <authorList>
            <person name="Poehlein A."/>
            <person name="Daniel R."/>
        </authorList>
    </citation>
    <scope>NUCLEOTIDE SEQUENCE [LARGE SCALE GENOMIC DNA]</scope>
    <source>
        <strain evidence="3 4">DSM 13634</strain>
    </source>
</reference>
<evidence type="ECO:0000256" key="1">
    <source>
        <dbReference type="SAM" id="Phobius"/>
    </source>
</evidence>
<sequence>MVKLTSIHYIYVIIIICIITAIIKKRDVSLICILGTGIIGLVATGNPLKAIVIIYTAIIVSGREFIDIILIISLVNAMSKALSDIGADEIMISPIKKLMFNKAIAFIILGITMMIISWFVWPTAAVVFIGAIMVPAAIKVGLPRIWAAVVLCLFGKGAALSSDFFIQGAPAITAKSAGIKDISGIVKASIPFWVAMCVFSASTAFILMKKDEKLFLKREEAYEAAFTEDKLVKGAKVISILTVIMFMLNIVFMLIFNIKGEEATALIGGTSVLILILSAITKFGFSKALGEFTGYIRDGFMAGMKIFAPIIIIGAFFFLGSEETAQKILGSEATGLLTDISIYVSSKIKLSRISAIAMQGLISTLVGVSGSGFGGIPLVGTLARAFSTSVGVDIKRIAAFGQVITVWIGGGTIIPWSVVPVAAICEVTPIELAKKNLIPVTVGVVATFIVGMLWV</sequence>
<dbReference type="RefSeq" id="WP_061858711.1">
    <property type="nucleotide sequence ID" value="NZ_LTBB01000010.1"/>
</dbReference>
<evidence type="ECO:0000259" key="2">
    <source>
        <dbReference type="Pfam" id="PF06808"/>
    </source>
</evidence>
<keyword evidence="1" id="KW-0472">Membrane</keyword>
<keyword evidence="1" id="KW-1133">Transmembrane helix</keyword>
<feature type="transmembrane region" description="Helical" evidence="1">
    <location>
        <begin position="437"/>
        <end position="454"/>
    </location>
</feature>
<accession>A0A151ALI0</accession>